<comment type="subcellular location">
    <subcellularLocation>
        <location evidence="1">Cell outer membrane</location>
        <topology evidence="1">Multi-pass membrane protein</topology>
    </subcellularLocation>
</comment>
<evidence type="ECO:0000256" key="6">
    <source>
        <dbReference type="ARBA" id="ARBA00022729"/>
    </source>
</evidence>
<organism evidence="13 14">
    <name type="scientific">Caballeronia humi</name>
    <dbReference type="NCBI Taxonomy" id="326474"/>
    <lineage>
        <taxon>Bacteria</taxon>
        <taxon>Pseudomonadati</taxon>
        <taxon>Pseudomonadota</taxon>
        <taxon>Betaproteobacteria</taxon>
        <taxon>Burkholderiales</taxon>
        <taxon>Burkholderiaceae</taxon>
        <taxon>Caballeronia</taxon>
    </lineage>
</organism>
<evidence type="ECO:0000256" key="3">
    <source>
        <dbReference type="ARBA" id="ARBA00022448"/>
    </source>
</evidence>
<feature type="chain" id="PRO_5011120135" evidence="11">
    <location>
        <begin position="21"/>
        <end position="391"/>
    </location>
</feature>
<reference evidence="13" key="1">
    <citation type="submission" date="2016-01" db="EMBL/GenBank/DDBJ databases">
        <authorList>
            <person name="Peeters C."/>
        </authorList>
    </citation>
    <scope>NUCLEOTIDE SEQUENCE [LARGE SCALE GENOMIC DNA]</scope>
    <source>
        <strain evidence="13">LMG 22934</strain>
    </source>
</reference>
<sequence length="391" mass="40684">MKKQVMMAAVLGSVGVSAHAQSSVTLYGIIDAGLTYVTNAATPTGHDHLFKYGDGVAQGSRWGLRGTEDLGGGLKALFVLENGFSSGDGTLQQGGALFGRQAYVGVAKNDVGSITLGRQYSFSTDFLGGNYTMGSQTPAGNYAYHINDLDQLTASRINNSIKFSSANFAGLTFGGMYGFSNQAGSFAGSPTTTVAGTTTQGSSSAYSFGLNYAAGAFGIGGAYTNIRFPNGATPPFSVSIANVNTGGLRDLETYGVGARYSIGAGVVWGNWTHTRFEPITAATSTLNNYEIGGKYSFTPALSAGLGYTFSKLDDNFSGKWHQINSVVDYALSKRTDVYALAIYQKASGSNTVAGREVPVQAEIGSSSSFIGNSGAGANNQFAARVGLRHKF</sequence>
<dbReference type="PRINTS" id="PR00184">
    <property type="entry name" value="NEISSPPORIN"/>
</dbReference>
<keyword evidence="10" id="KW-0998">Cell outer membrane</keyword>
<keyword evidence="7" id="KW-0406">Ion transport</keyword>
<dbReference type="InterPro" id="IPR001702">
    <property type="entry name" value="Porin_Gram-ve"/>
</dbReference>
<keyword evidence="6 11" id="KW-0732">Signal</keyword>
<accession>A0A158FBT9</accession>
<dbReference type="PANTHER" id="PTHR34501:SF9">
    <property type="entry name" value="MAJOR OUTER MEMBRANE PROTEIN P.IA"/>
    <property type="match status" value="1"/>
</dbReference>
<name>A0A158FBT9_9BURK</name>
<dbReference type="GO" id="GO:0034220">
    <property type="term" value="P:monoatomic ion transmembrane transport"/>
    <property type="evidence" value="ECO:0007669"/>
    <property type="project" value="InterPro"/>
</dbReference>
<dbReference type="AlphaFoldDB" id="A0A158FBT9"/>
<gene>
    <name evidence="13" type="ORF">AWB65_00670</name>
</gene>
<dbReference type="RefSeq" id="WP_087665791.1">
    <property type="nucleotide sequence ID" value="NZ_FCNW02000002.1"/>
</dbReference>
<keyword evidence="9" id="KW-0472">Membrane</keyword>
<evidence type="ECO:0000256" key="8">
    <source>
        <dbReference type="ARBA" id="ARBA00023114"/>
    </source>
</evidence>
<evidence type="ECO:0000313" key="13">
    <source>
        <dbReference type="EMBL" id="SAL16500.1"/>
    </source>
</evidence>
<comment type="caution">
    <text evidence="13">The sequence shown here is derived from an EMBL/GenBank/DDBJ whole genome shotgun (WGS) entry which is preliminary data.</text>
</comment>
<dbReference type="CDD" id="cd00342">
    <property type="entry name" value="gram_neg_porins"/>
    <property type="match status" value="1"/>
</dbReference>
<evidence type="ECO:0000256" key="1">
    <source>
        <dbReference type="ARBA" id="ARBA00004571"/>
    </source>
</evidence>
<keyword evidence="4" id="KW-1134">Transmembrane beta strand</keyword>
<keyword evidence="8" id="KW-0626">Porin</keyword>
<evidence type="ECO:0000256" key="9">
    <source>
        <dbReference type="ARBA" id="ARBA00023136"/>
    </source>
</evidence>
<dbReference type="InterPro" id="IPR050298">
    <property type="entry name" value="Gram-neg_bact_OMP"/>
</dbReference>
<dbReference type="Pfam" id="PF13609">
    <property type="entry name" value="Porin_4"/>
    <property type="match status" value="1"/>
</dbReference>
<dbReference type="InterPro" id="IPR023614">
    <property type="entry name" value="Porin_dom_sf"/>
</dbReference>
<dbReference type="OrthoDB" id="8982743at2"/>
<evidence type="ECO:0000256" key="4">
    <source>
        <dbReference type="ARBA" id="ARBA00022452"/>
    </source>
</evidence>
<evidence type="ECO:0000256" key="2">
    <source>
        <dbReference type="ARBA" id="ARBA00011233"/>
    </source>
</evidence>
<dbReference type="Gene3D" id="2.40.160.10">
    <property type="entry name" value="Porin"/>
    <property type="match status" value="1"/>
</dbReference>
<dbReference type="STRING" id="326474.AWB65_00670"/>
<evidence type="ECO:0000256" key="7">
    <source>
        <dbReference type="ARBA" id="ARBA00023065"/>
    </source>
</evidence>
<dbReference type="SUPFAM" id="SSF56935">
    <property type="entry name" value="Porins"/>
    <property type="match status" value="1"/>
</dbReference>
<dbReference type="Proteomes" id="UP000054977">
    <property type="component" value="Unassembled WGS sequence"/>
</dbReference>
<feature type="signal peptide" evidence="11">
    <location>
        <begin position="1"/>
        <end position="20"/>
    </location>
</feature>
<dbReference type="InterPro" id="IPR033900">
    <property type="entry name" value="Gram_neg_porin_domain"/>
</dbReference>
<keyword evidence="14" id="KW-1185">Reference proteome</keyword>
<feature type="domain" description="Porin" evidence="12">
    <location>
        <begin position="8"/>
        <end position="344"/>
    </location>
</feature>
<protein>
    <submittedName>
        <fullName evidence="13">Porin</fullName>
    </submittedName>
</protein>
<evidence type="ECO:0000256" key="5">
    <source>
        <dbReference type="ARBA" id="ARBA00022692"/>
    </source>
</evidence>
<dbReference type="PANTHER" id="PTHR34501">
    <property type="entry name" value="PROTEIN YDDL-RELATED"/>
    <property type="match status" value="1"/>
</dbReference>
<dbReference type="GO" id="GO:0046930">
    <property type="term" value="C:pore complex"/>
    <property type="evidence" value="ECO:0007669"/>
    <property type="project" value="UniProtKB-KW"/>
</dbReference>
<comment type="subunit">
    <text evidence="2">Homotrimer.</text>
</comment>
<dbReference type="GO" id="GO:0015288">
    <property type="term" value="F:porin activity"/>
    <property type="evidence" value="ECO:0007669"/>
    <property type="project" value="UniProtKB-KW"/>
</dbReference>
<dbReference type="GO" id="GO:0009279">
    <property type="term" value="C:cell outer membrane"/>
    <property type="evidence" value="ECO:0007669"/>
    <property type="project" value="UniProtKB-SubCell"/>
</dbReference>
<proteinExistence type="predicted"/>
<evidence type="ECO:0000259" key="12">
    <source>
        <dbReference type="Pfam" id="PF13609"/>
    </source>
</evidence>
<dbReference type="EMBL" id="FCNW02000002">
    <property type="protein sequence ID" value="SAL16500.1"/>
    <property type="molecule type" value="Genomic_DNA"/>
</dbReference>
<keyword evidence="3" id="KW-0813">Transport</keyword>
<keyword evidence="5" id="KW-0812">Transmembrane</keyword>
<dbReference type="PRINTS" id="PR00182">
    <property type="entry name" value="ECOLNEIPORIN"/>
</dbReference>
<evidence type="ECO:0000256" key="11">
    <source>
        <dbReference type="SAM" id="SignalP"/>
    </source>
</evidence>
<dbReference type="InterPro" id="IPR002299">
    <property type="entry name" value="Porin_Neis"/>
</dbReference>
<evidence type="ECO:0000313" key="14">
    <source>
        <dbReference type="Proteomes" id="UP000054977"/>
    </source>
</evidence>
<evidence type="ECO:0000256" key="10">
    <source>
        <dbReference type="ARBA" id="ARBA00023237"/>
    </source>
</evidence>